<evidence type="ECO:0000313" key="2">
    <source>
        <dbReference type="EMBL" id="CAD7249101.1"/>
    </source>
</evidence>
<feature type="region of interest" description="Disordered" evidence="1">
    <location>
        <begin position="96"/>
        <end position="169"/>
    </location>
</feature>
<dbReference type="EMBL" id="CAJPEV010002141">
    <property type="protein sequence ID" value="CAG0895826.1"/>
    <property type="molecule type" value="Genomic_DNA"/>
</dbReference>
<reference evidence="2" key="1">
    <citation type="submission" date="2020-11" db="EMBL/GenBank/DDBJ databases">
        <authorList>
            <person name="Tran Van P."/>
        </authorList>
    </citation>
    <scope>NUCLEOTIDE SEQUENCE</scope>
</reference>
<dbReference type="AlphaFoldDB" id="A0A7R9A6W1"/>
<feature type="region of interest" description="Disordered" evidence="1">
    <location>
        <begin position="196"/>
        <end position="227"/>
    </location>
</feature>
<gene>
    <name evidence="2" type="ORF">DSTB1V02_LOCUS8902</name>
</gene>
<keyword evidence="3" id="KW-1185">Reference proteome</keyword>
<evidence type="ECO:0000313" key="3">
    <source>
        <dbReference type="Proteomes" id="UP000677054"/>
    </source>
</evidence>
<proteinExistence type="predicted"/>
<accession>A0A7R9A6W1</accession>
<dbReference type="Proteomes" id="UP000677054">
    <property type="component" value="Unassembled WGS sequence"/>
</dbReference>
<protein>
    <submittedName>
        <fullName evidence="2">Uncharacterized protein</fullName>
    </submittedName>
</protein>
<dbReference type="EMBL" id="LR901658">
    <property type="protein sequence ID" value="CAD7249101.1"/>
    <property type="molecule type" value="Genomic_DNA"/>
</dbReference>
<sequence length="287" mass="31459">MSLGSLGLFEESPPVHPSFFNAFADGNEVIRELLGYLRVTRMLASFTQQTLSRFRDEFPGFRRIDTVAGPFPVRIRDRGGIGGWSKWRMEQMEDGTNGGWSKWRMGQVEDGANGGSTNQEGRGVIASGRSTNQEGPDGPARLGATEPPQAESVPSRTADDPLGRRIPPSPIAVSIESLELDRLVIRAKCLKPEKATRHLARNGLSSTSPPPKASKQREDETRVGPIDACRGHSTPSCRGLPMQYVSEILQFRYEIVAKSAKAQPAPIRRLLTSRGSRIARASVRLDP</sequence>
<organism evidence="2">
    <name type="scientific">Darwinula stevensoni</name>
    <dbReference type="NCBI Taxonomy" id="69355"/>
    <lineage>
        <taxon>Eukaryota</taxon>
        <taxon>Metazoa</taxon>
        <taxon>Ecdysozoa</taxon>
        <taxon>Arthropoda</taxon>
        <taxon>Crustacea</taxon>
        <taxon>Oligostraca</taxon>
        <taxon>Ostracoda</taxon>
        <taxon>Podocopa</taxon>
        <taxon>Podocopida</taxon>
        <taxon>Darwinulocopina</taxon>
        <taxon>Darwinuloidea</taxon>
        <taxon>Darwinulidae</taxon>
        <taxon>Darwinula</taxon>
    </lineage>
</organism>
<name>A0A7R9A6W1_9CRUS</name>
<evidence type="ECO:0000256" key="1">
    <source>
        <dbReference type="SAM" id="MobiDB-lite"/>
    </source>
</evidence>